<feature type="region of interest" description="Disordered" evidence="1">
    <location>
        <begin position="1"/>
        <end position="25"/>
    </location>
</feature>
<accession>A0A9W6ZHE9</accession>
<sequence>MAIKRTSHLQQSTATTSSDPTNGLIKRGTKILKEPALWEYNFGLQDPSLPLPHDITARVTPPETYDLTSSQIATLESEGVLLIKGAFDSCWVDYLRAATKAQVEAPHFWSFAGTASKLGT</sequence>
<evidence type="ECO:0000313" key="2">
    <source>
        <dbReference type="EMBL" id="GMH52671.1"/>
    </source>
</evidence>
<name>A0A9W6ZHE9_9STRA</name>
<protein>
    <submittedName>
        <fullName evidence="2">Uncharacterized protein</fullName>
    </submittedName>
</protein>
<evidence type="ECO:0000256" key="1">
    <source>
        <dbReference type="SAM" id="MobiDB-lite"/>
    </source>
</evidence>
<evidence type="ECO:0000313" key="3">
    <source>
        <dbReference type="Proteomes" id="UP001165082"/>
    </source>
</evidence>
<dbReference type="AlphaFoldDB" id="A0A9W6ZHE9"/>
<gene>
    <name evidence="2" type="ORF">TrRE_jg9857</name>
</gene>
<comment type="caution">
    <text evidence="2">The sequence shown here is derived from an EMBL/GenBank/DDBJ whole genome shotgun (WGS) entry which is preliminary data.</text>
</comment>
<feature type="compositionally biased region" description="Polar residues" evidence="1">
    <location>
        <begin position="8"/>
        <end position="21"/>
    </location>
</feature>
<dbReference type="Proteomes" id="UP001165082">
    <property type="component" value="Unassembled WGS sequence"/>
</dbReference>
<proteinExistence type="predicted"/>
<dbReference type="EMBL" id="BRXZ01003327">
    <property type="protein sequence ID" value="GMH52671.1"/>
    <property type="molecule type" value="Genomic_DNA"/>
</dbReference>
<keyword evidence="3" id="KW-1185">Reference proteome</keyword>
<dbReference type="OrthoDB" id="445007at2759"/>
<reference evidence="2" key="1">
    <citation type="submission" date="2022-07" db="EMBL/GenBank/DDBJ databases">
        <title>Genome analysis of Parmales, a sister group of diatoms, reveals the evolutionary specialization of diatoms from phago-mixotrophs to photoautotrophs.</title>
        <authorList>
            <person name="Ban H."/>
            <person name="Sato S."/>
            <person name="Yoshikawa S."/>
            <person name="Kazumasa Y."/>
            <person name="Nakamura Y."/>
            <person name="Ichinomiya M."/>
            <person name="Saitoh K."/>
            <person name="Sato N."/>
            <person name="Blanc-Mathieu R."/>
            <person name="Endo H."/>
            <person name="Kuwata A."/>
            <person name="Ogata H."/>
        </authorList>
    </citation>
    <scope>NUCLEOTIDE SEQUENCE</scope>
</reference>
<organism evidence="2 3">
    <name type="scientific">Triparma retinervis</name>
    <dbReference type="NCBI Taxonomy" id="2557542"/>
    <lineage>
        <taxon>Eukaryota</taxon>
        <taxon>Sar</taxon>
        <taxon>Stramenopiles</taxon>
        <taxon>Ochrophyta</taxon>
        <taxon>Bolidophyceae</taxon>
        <taxon>Parmales</taxon>
        <taxon>Triparmaceae</taxon>
        <taxon>Triparma</taxon>
    </lineage>
</organism>